<gene>
    <name evidence="1" type="ORF">QVD17_30576</name>
</gene>
<protein>
    <submittedName>
        <fullName evidence="1">Uncharacterized protein</fullName>
    </submittedName>
</protein>
<sequence length="74" mass="8226">MYCIVAYSPREFNFYFISTTTDSDNLLIPKHINRISLSMTSTLRPAPSNLSCPPPHLSVAPSVSHSHNAPSFTF</sequence>
<evidence type="ECO:0000313" key="2">
    <source>
        <dbReference type="Proteomes" id="UP001229421"/>
    </source>
</evidence>
<dbReference type="Proteomes" id="UP001229421">
    <property type="component" value="Unassembled WGS sequence"/>
</dbReference>
<reference evidence="1" key="1">
    <citation type="journal article" date="2023" name="bioRxiv">
        <title>Improved chromosome-level genome assembly for marigold (Tagetes erecta).</title>
        <authorList>
            <person name="Jiang F."/>
            <person name="Yuan L."/>
            <person name="Wang S."/>
            <person name="Wang H."/>
            <person name="Xu D."/>
            <person name="Wang A."/>
            <person name="Fan W."/>
        </authorList>
    </citation>
    <scope>NUCLEOTIDE SEQUENCE</scope>
    <source>
        <strain evidence="1">WSJ</strain>
        <tissue evidence="1">Leaf</tissue>
    </source>
</reference>
<name>A0AAD8K242_TARER</name>
<organism evidence="1 2">
    <name type="scientific">Tagetes erecta</name>
    <name type="common">African marigold</name>
    <dbReference type="NCBI Taxonomy" id="13708"/>
    <lineage>
        <taxon>Eukaryota</taxon>
        <taxon>Viridiplantae</taxon>
        <taxon>Streptophyta</taxon>
        <taxon>Embryophyta</taxon>
        <taxon>Tracheophyta</taxon>
        <taxon>Spermatophyta</taxon>
        <taxon>Magnoliopsida</taxon>
        <taxon>eudicotyledons</taxon>
        <taxon>Gunneridae</taxon>
        <taxon>Pentapetalae</taxon>
        <taxon>asterids</taxon>
        <taxon>campanulids</taxon>
        <taxon>Asterales</taxon>
        <taxon>Asteraceae</taxon>
        <taxon>Asteroideae</taxon>
        <taxon>Heliantheae alliance</taxon>
        <taxon>Tageteae</taxon>
        <taxon>Tagetes</taxon>
    </lineage>
</organism>
<dbReference type="AlphaFoldDB" id="A0AAD8K242"/>
<proteinExistence type="predicted"/>
<dbReference type="EMBL" id="JAUHHV010000008">
    <property type="protein sequence ID" value="KAK1414817.1"/>
    <property type="molecule type" value="Genomic_DNA"/>
</dbReference>
<evidence type="ECO:0000313" key="1">
    <source>
        <dbReference type="EMBL" id="KAK1414817.1"/>
    </source>
</evidence>
<comment type="caution">
    <text evidence="1">The sequence shown here is derived from an EMBL/GenBank/DDBJ whole genome shotgun (WGS) entry which is preliminary data.</text>
</comment>
<keyword evidence="2" id="KW-1185">Reference proteome</keyword>
<accession>A0AAD8K242</accession>